<dbReference type="Proteomes" id="UP000185783">
    <property type="component" value="Unassembled WGS sequence"/>
</dbReference>
<name>A0A1U7JLI6_9HYPH</name>
<protein>
    <recommendedName>
        <fullName evidence="6">Oxidoreductase</fullName>
    </recommendedName>
</protein>
<comment type="similarity">
    <text evidence="1">Belongs to the short-chain dehydrogenases/reductases (SDR) family.</text>
</comment>
<dbReference type="GO" id="GO:0016491">
    <property type="term" value="F:oxidoreductase activity"/>
    <property type="evidence" value="ECO:0007669"/>
    <property type="project" value="UniProtKB-KW"/>
</dbReference>
<dbReference type="PANTHER" id="PTHR44196">
    <property type="entry name" value="DEHYDROGENASE/REDUCTASE SDR FAMILY MEMBER 7B"/>
    <property type="match status" value="1"/>
</dbReference>
<dbReference type="AlphaFoldDB" id="A0A1U7JLI6"/>
<keyword evidence="3" id="KW-0812">Transmembrane</keyword>
<dbReference type="EMBL" id="LVVZ01000005">
    <property type="protein sequence ID" value="OKL45575.1"/>
    <property type="molecule type" value="Genomic_DNA"/>
</dbReference>
<dbReference type="PRINTS" id="PR00081">
    <property type="entry name" value="GDHRDH"/>
</dbReference>
<dbReference type="SUPFAM" id="SSF51735">
    <property type="entry name" value="NAD(P)-binding Rossmann-fold domains"/>
    <property type="match status" value="1"/>
</dbReference>
<keyword evidence="5" id="KW-1185">Reference proteome</keyword>
<dbReference type="InterPro" id="IPR002347">
    <property type="entry name" value="SDR_fam"/>
</dbReference>
<dbReference type="STRING" id="197461.A3843_04510"/>
<organism evidence="4 5">
    <name type="scientific">Pseudovibrio exalbescens</name>
    <dbReference type="NCBI Taxonomy" id="197461"/>
    <lineage>
        <taxon>Bacteria</taxon>
        <taxon>Pseudomonadati</taxon>
        <taxon>Pseudomonadota</taxon>
        <taxon>Alphaproteobacteria</taxon>
        <taxon>Hyphomicrobiales</taxon>
        <taxon>Stappiaceae</taxon>
        <taxon>Pseudovibrio</taxon>
    </lineage>
</organism>
<accession>A0A1U7JLI6</accession>
<dbReference type="Gene3D" id="3.40.50.720">
    <property type="entry name" value="NAD(P)-binding Rossmann-like Domain"/>
    <property type="match status" value="1"/>
</dbReference>
<proteinExistence type="inferred from homology"/>
<comment type="caution">
    <text evidence="4">The sequence shown here is derived from an EMBL/GenBank/DDBJ whole genome shotgun (WGS) entry which is preliminary data.</text>
</comment>
<keyword evidence="3" id="KW-0472">Membrane</keyword>
<keyword evidence="2" id="KW-0560">Oxidoreductase</keyword>
<evidence type="ECO:0000313" key="4">
    <source>
        <dbReference type="EMBL" id="OKL45575.1"/>
    </source>
</evidence>
<evidence type="ECO:0008006" key="6">
    <source>
        <dbReference type="Google" id="ProtNLM"/>
    </source>
</evidence>
<feature type="transmembrane region" description="Helical" evidence="3">
    <location>
        <begin position="229"/>
        <end position="249"/>
    </location>
</feature>
<gene>
    <name evidence="4" type="ORF">A3843_04510</name>
</gene>
<evidence type="ECO:0000256" key="1">
    <source>
        <dbReference type="ARBA" id="ARBA00006484"/>
    </source>
</evidence>
<dbReference type="InterPro" id="IPR036291">
    <property type="entry name" value="NAD(P)-bd_dom_sf"/>
</dbReference>
<evidence type="ECO:0000313" key="5">
    <source>
        <dbReference type="Proteomes" id="UP000185783"/>
    </source>
</evidence>
<evidence type="ECO:0000256" key="2">
    <source>
        <dbReference type="ARBA" id="ARBA00023002"/>
    </source>
</evidence>
<evidence type="ECO:0000256" key="3">
    <source>
        <dbReference type="SAM" id="Phobius"/>
    </source>
</evidence>
<dbReference type="Pfam" id="PF00106">
    <property type="entry name" value="adh_short"/>
    <property type="match status" value="1"/>
</dbReference>
<sequence>MQRLGMSQDRLPWKTAWVIGASSGIGAATAKRLSSAGVKVVVSARTEGALEELAATSANLCVQTVDVTDDASVGAAFNAVMDKIGVPDLVLYSAAVYTPGGLSVLTGDEAMHHMDVNYGGAVRTLQAVLPSMMEVGRGGVGIVSSLTGYAGLPNAAVYGPTKAALISLCETIKPELDASGVALSVINPGFVRTPLTEKNTFEMPFIIEPDQAASHIVAGLRRGKFDIAFPWQMAVMLKFIRLLPYPIYFRFMKRLLRS</sequence>
<keyword evidence="3" id="KW-1133">Transmembrane helix</keyword>
<reference evidence="4 5" key="1">
    <citation type="submission" date="2016-03" db="EMBL/GenBank/DDBJ databases">
        <title>Genome sequence of Nesiotobacter sp. nov., a moderately halophilic alphaproteobacterium isolated from the Yellow Sea, China.</title>
        <authorList>
            <person name="Zhang G."/>
            <person name="Zhang R."/>
        </authorList>
    </citation>
    <scope>NUCLEOTIDE SEQUENCE [LARGE SCALE GENOMIC DNA]</scope>
    <source>
        <strain evidence="4 5">WB1-6</strain>
    </source>
</reference>
<dbReference type="PANTHER" id="PTHR44196:SF1">
    <property type="entry name" value="DEHYDROGENASE_REDUCTASE SDR FAMILY MEMBER 7B"/>
    <property type="match status" value="1"/>
</dbReference>
<dbReference type="GO" id="GO:0016020">
    <property type="term" value="C:membrane"/>
    <property type="evidence" value="ECO:0007669"/>
    <property type="project" value="TreeGrafter"/>
</dbReference>